<dbReference type="PANTHER" id="PTHR11861:SF8">
    <property type="entry name" value="PKD DOMAIN-CONTAINING PROTEIN"/>
    <property type="match status" value="1"/>
</dbReference>
<evidence type="ECO:0000256" key="1">
    <source>
        <dbReference type="SAM" id="Phobius"/>
    </source>
</evidence>
<dbReference type="EnsemblMetazoa" id="PHUM085020-RA">
    <property type="protein sequence ID" value="PHUM085020-PA"/>
    <property type="gene ID" value="PHUM085020"/>
</dbReference>
<dbReference type="PANTHER" id="PTHR11861">
    <property type="entry name" value="MELANOCYTE PROTEIN PMEL 17-RELATED"/>
    <property type="match status" value="1"/>
</dbReference>
<proteinExistence type="predicted"/>
<evidence type="ECO:0000256" key="2">
    <source>
        <dbReference type="SAM" id="SignalP"/>
    </source>
</evidence>
<dbReference type="GeneID" id="8231513"/>
<evidence type="ECO:0000313" key="5">
    <source>
        <dbReference type="Proteomes" id="UP000009046"/>
    </source>
</evidence>
<accession>E0VCA7</accession>
<dbReference type="EMBL" id="AAZO01001013">
    <property type="status" value="NOT_ANNOTATED_CDS"/>
    <property type="molecule type" value="Genomic_DNA"/>
</dbReference>
<feature type="signal peptide" evidence="2">
    <location>
        <begin position="1"/>
        <end position="18"/>
    </location>
</feature>
<dbReference type="InParanoid" id="E0VCA7"/>
<keyword evidence="1" id="KW-0812">Transmembrane</keyword>
<dbReference type="STRING" id="121224.E0VCA7"/>
<dbReference type="EMBL" id="DS235051">
    <property type="protein sequence ID" value="EEB11029.1"/>
    <property type="molecule type" value="Genomic_DNA"/>
</dbReference>
<keyword evidence="1" id="KW-0472">Membrane</keyword>
<keyword evidence="1" id="KW-1133">Transmembrane helix</keyword>
<keyword evidence="5" id="KW-1185">Reference proteome</keyword>
<dbReference type="AlphaFoldDB" id="E0VCA7"/>
<reference evidence="3" key="1">
    <citation type="submission" date="2007-04" db="EMBL/GenBank/DDBJ databases">
        <title>Annotation of Pediculus humanus corporis strain USDA.</title>
        <authorList>
            <person name="Kirkness E."/>
            <person name="Hannick L."/>
            <person name="Hass B."/>
            <person name="Bruggner R."/>
            <person name="Lawson D."/>
            <person name="Bidwell S."/>
            <person name="Joardar V."/>
            <person name="Caler E."/>
            <person name="Walenz B."/>
            <person name="Inman J."/>
            <person name="Schobel S."/>
            <person name="Galinsky K."/>
            <person name="Amedeo P."/>
            <person name="Strausberg R."/>
        </authorList>
    </citation>
    <scope>NUCLEOTIDE SEQUENCE</scope>
    <source>
        <strain evidence="3">USDA</strain>
    </source>
</reference>
<evidence type="ECO:0000313" key="4">
    <source>
        <dbReference type="EnsemblMetazoa" id="PHUM085020-PA"/>
    </source>
</evidence>
<dbReference type="InterPro" id="IPR045219">
    <property type="entry name" value="PKAT"/>
</dbReference>
<gene>
    <name evidence="4" type="primary">8231513</name>
    <name evidence="3" type="ORF">Phum_PHUM085020</name>
</gene>
<dbReference type="eggNOG" id="ENOG502QVR8">
    <property type="taxonomic scope" value="Eukaryota"/>
</dbReference>
<dbReference type="CTD" id="8231513"/>
<dbReference type="VEuPathDB" id="VectorBase:PHUM085020"/>
<reference evidence="4" key="3">
    <citation type="submission" date="2021-02" db="UniProtKB">
        <authorList>
            <consortium name="EnsemblMetazoa"/>
        </authorList>
    </citation>
    <scope>IDENTIFICATION</scope>
    <source>
        <strain evidence="4">USDA</strain>
    </source>
</reference>
<evidence type="ECO:0000313" key="3">
    <source>
        <dbReference type="EMBL" id="EEB11029.1"/>
    </source>
</evidence>
<feature type="transmembrane region" description="Helical" evidence="1">
    <location>
        <begin position="405"/>
        <end position="430"/>
    </location>
</feature>
<sequence>MFSYFLTAFIVLSKLVSGYIVVLSGTENVIQNGTAYFKAEVFDDEGSLSTSYFIFHWSDNASPPHSHEIEIQSPAYWNVTYGLEYPPNDYEITVKVQKSIIGIRTTVDTKSMKLKVTKYLVGDILLSQGNFTRKKYVSNEMTVNHTILLKDSYVNYVKSKNFIRVFWFVDCIYYGPKFNFEFDFNYTKTDKMHFVEAILIASSVSNLIKKNDEYSIEDKNNKTNLIIGQPNVTSSNNMNVTKENISSIIEDGIDEELKIWLNNYNLSVSKSKPYGYCINSSIVPQIPKYTYGFFRTNLTVKAPVKISPINGTNWLMDGEILNINVSCNGSSPYAFCVLLKSGLYNITGNETCNDETVIRNCSFGIQHLFKKPSEYTLVVIISNAVSRVVKPIAVNIYKVKKHAQLSVIIVPVSFSLIATILIIFGVAYYVQSKHKYTIEVADFDFGNQTSNMEYKSFRERLRESISNSFLKSNDYLDNDSSWSDSKPTSRKYGSMQ</sequence>
<reference evidence="3" key="2">
    <citation type="submission" date="2007-04" db="EMBL/GenBank/DDBJ databases">
        <title>The genome of the human body louse.</title>
        <authorList>
            <consortium name="The Human Body Louse Genome Consortium"/>
            <person name="Kirkness E."/>
            <person name="Walenz B."/>
            <person name="Hass B."/>
            <person name="Bruggner R."/>
            <person name="Strausberg R."/>
        </authorList>
    </citation>
    <scope>NUCLEOTIDE SEQUENCE</scope>
    <source>
        <strain evidence="3">USDA</strain>
    </source>
</reference>
<dbReference type="OrthoDB" id="6381995at2759"/>
<dbReference type="HOGENOM" id="CLU_042450_0_0_1"/>
<name>E0VCA7_PEDHC</name>
<dbReference type="OMA" id="WLQHWEV"/>
<dbReference type="RefSeq" id="XP_002423767.1">
    <property type="nucleotide sequence ID" value="XM_002423722.1"/>
</dbReference>
<keyword evidence="2" id="KW-0732">Signal</keyword>
<protein>
    <submittedName>
        <fullName evidence="3 4">Uncharacterized protein</fullName>
    </submittedName>
</protein>
<dbReference type="KEGG" id="phu:Phum_PHUM085020"/>
<dbReference type="Proteomes" id="UP000009046">
    <property type="component" value="Unassembled WGS sequence"/>
</dbReference>
<dbReference type="GO" id="GO:0005886">
    <property type="term" value="C:plasma membrane"/>
    <property type="evidence" value="ECO:0007669"/>
    <property type="project" value="TreeGrafter"/>
</dbReference>
<organism>
    <name type="scientific">Pediculus humanus subsp. corporis</name>
    <name type="common">Body louse</name>
    <dbReference type="NCBI Taxonomy" id="121224"/>
    <lineage>
        <taxon>Eukaryota</taxon>
        <taxon>Metazoa</taxon>
        <taxon>Ecdysozoa</taxon>
        <taxon>Arthropoda</taxon>
        <taxon>Hexapoda</taxon>
        <taxon>Insecta</taxon>
        <taxon>Pterygota</taxon>
        <taxon>Neoptera</taxon>
        <taxon>Paraneoptera</taxon>
        <taxon>Psocodea</taxon>
        <taxon>Troctomorpha</taxon>
        <taxon>Phthiraptera</taxon>
        <taxon>Anoplura</taxon>
        <taxon>Pediculidae</taxon>
        <taxon>Pediculus</taxon>
    </lineage>
</organism>
<feature type="chain" id="PRO_5014570044" evidence="2">
    <location>
        <begin position="19"/>
        <end position="496"/>
    </location>
</feature>